<sequence length="75" mass="8959">MQYLRIVIFDQLVFRVNIPEIYNTLYYFTSKTGSSAVLQLQFSICVYQELKKLIVNRNLIFLENKIRKPTLILEL</sequence>
<name>A0A2A2HV02_9EURY</name>
<dbReference type="EMBL" id="LMVP01000123">
    <property type="protein sequence ID" value="PAV13135.1"/>
    <property type="molecule type" value="Genomic_DNA"/>
</dbReference>
<keyword evidence="2" id="KW-1185">Reference proteome</keyword>
<comment type="caution">
    <text evidence="1">The sequence shown here is derived from an EMBL/GenBank/DDBJ whole genome shotgun (WGS) entry which is preliminary data.</text>
</comment>
<gene>
    <name evidence="1" type="ORF">ASJ81_18710</name>
</gene>
<accession>A0A2A2HV02</accession>
<proteinExistence type="predicted"/>
<organism evidence="1 2">
    <name type="scientific">Methanosarcina spelaei</name>
    <dbReference type="NCBI Taxonomy" id="1036679"/>
    <lineage>
        <taxon>Archaea</taxon>
        <taxon>Methanobacteriati</taxon>
        <taxon>Methanobacteriota</taxon>
        <taxon>Stenosarchaea group</taxon>
        <taxon>Methanomicrobia</taxon>
        <taxon>Methanosarcinales</taxon>
        <taxon>Methanosarcinaceae</taxon>
        <taxon>Methanosarcina</taxon>
    </lineage>
</organism>
<dbReference type="AlphaFoldDB" id="A0A2A2HV02"/>
<reference evidence="1 2" key="1">
    <citation type="journal article" date="2017" name="BMC Genomics">
        <title>Genomic analysis of methanogenic archaea reveals a shift towards energy conservation.</title>
        <authorList>
            <person name="Gilmore S.P."/>
            <person name="Henske J.K."/>
            <person name="Sexton J.A."/>
            <person name="Solomon K.V."/>
            <person name="Seppala S."/>
            <person name="Yoo J.I."/>
            <person name="Huyett L.M."/>
            <person name="Pressman A."/>
            <person name="Cogan J.Z."/>
            <person name="Kivenson V."/>
            <person name="Peng X."/>
            <person name="Tan Y."/>
            <person name="Valentine D.L."/>
            <person name="O'Malley M.A."/>
        </authorList>
    </citation>
    <scope>NUCLEOTIDE SEQUENCE [LARGE SCALE GENOMIC DNA]</scope>
    <source>
        <strain evidence="1 2">MC-15</strain>
    </source>
</reference>
<protein>
    <submittedName>
        <fullName evidence="1">Uncharacterized protein</fullName>
    </submittedName>
</protein>
<evidence type="ECO:0000313" key="1">
    <source>
        <dbReference type="EMBL" id="PAV13135.1"/>
    </source>
</evidence>
<evidence type="ECO:0000313" key="2">
    <source>
        <dbReference type="Proteomes" id="UP000218164"/>
    </source>
</evidence>
<dbReference type="Proteomes" id="UP000218164">
    <property type="component" value="Unassembled WGS sequence"/>
</dbReference>